<dbReference type="AlphaFoldDB" id="A0A2B9PD05"/>
<proteinExistence type="predicted"/>
<dbReference type="InterPro" id="IPR057174">
    <property type="entry name" value="DUF7852"/>
</dbReference>
<comment type="caution">
    <text evidence="3">The sequence shown here is derived from an EMBL/GenBank/DDBJ whole genome shotgun (WGS) entry which is preliminary data.</text>
</comment>
<reference evidence="3 4" key="1">
    <citation type="submission" date="2017-09" db="EMBL/GenBank/DDBJ databases">
        <title>Large-scale bioinformatics analysis of Bacillus genomes uncovers conserved roles of natural products in bacterial physiology.</title>
        <authorList>
            <consortium name="Agbiome Team Llc"/>
            <person name="Bleich R.M."/>
            <person name="Grubbs K.J."/>
            <person name="Santa Maria K.C."/>
            <person name="Allen S.E."/>
            <person name="Farag S."/>
            <person name="Shank E.A."/>
            <person name="Bowers A."/>
        </authorList>
    </citation>
    <scope>NUCLEOTIDE SEQUENCE [LARGE SCALE GENOMIC DNA]</scope>
    <source>
        <strain evidence="3 4">AFS050027</strain>
    </source>
</reference>
<feature type="region of interest" description="Disordered" evidence="1">
    <location>
        <begin position="26"/>
        <end position="63"/>
    </location>
</feature>
<evidence type="ECO:0000313" key="3">
    <source>
        <dbReference type="EMBL" id="PGO20095.1"/>
    </source>
</evidence>
<gene>
    <name evidence="3" type="ORF">CN984_29905</name>
</gene>
<protein>
    <recommendedName>
        <fullName evidence="2">DUF7852 domain-containing protein</fullName>
    </recommendedName>
</protein>
<name>A0A2B9PD05_BACCE</name>
<feature type="domain" description="DUF7852" evidence="2">
    <location>
        <begin position="143"/>
        <end position="370"/>
    </location>
</feature>
<sequence length="375" mass="42944">MDKPLVGKGIWNKVYKEKMLNAQDDSREIREKKKSKEIESKKEDKAIGIEKESKETESKKEDKVIGIETESEKTGLTKVNKAIGLEEEEVKIESNKESEETEPAKENKVIGLEKVEVANESEKKSEETESKRESIGLGSKIETSVHSMVVKTPFSIISELSSFKVFPKINVKNQDAFVFRNEKDEEGRELDSKLLTTVQQYHSEAYCKLVSLNLHEKRVLVELYNQKVKGNNEENKVETSSWIPIHSIILESENGGEVSNYITARLPIEIGRYKGEISLREKVVFTEKVIGIKEVKQEIVLTKTEFLVPKVKKNGQNKFTVEKGSLLVEGYIYQCIEYISEQSTFHDNVYQLVQNIVLELIIQVIQEQEVQVRIT</sequence>
<evidence type="ECO:0000256" key="1">
    <source>
        <dbReference type="SAM" id="MobiDB-lite"/>
    </source>
</evidence>
<organism evidence="3 4">
    <name type="scientific">Bacillus cereus</name>
    <dbReference type="NCBI Taxonomy" id="1396"/>
    <lineage>
        <taxon>Bacteria</taxon>
        <taxon>Bacillati</taxon>
        <taxon>Bacillota</taxon>
        <taxon>Bacilli</taxon>
        <taxon>Bacillales</taxon>
        <taxon>Bacillaceae</taxon>
        <taxon>Bacillus</taxon>
        <taxon>Bacillus cereus group</taxon>
    </lineage>
</organism>
<dbReference type="EMBL" id="NUIL01000089">
    <property type="protein sequence ID" value="PGO20095.1"/>
    <property type="molecule type" value="Genomic_DNA"/>
</dbReference>
<accession>A0A2B9PD05</accession>
<evidence type="ECO:0000313" key="4">
    <source>
        <dbReference type="Proteomes" id="UP000223777"/>
    </source>
</evidence>
<dbReference type="RefSeq" id="WP_098767992.1">
    <property type="nucleotide sequence ID" value="NZ_NUIL01000089.1"/>
</dbReference>
<dbReference type="NCBIfam" id="NF045793">
    <property type="entry name" value="BC_2427_fam"/>
    <property type="match status" value="1"/>
</dbReference>
<dbReference type="Proteomes" id="UP000223777">
    <property type="component" value="Unassembled WGS sequence"/>
</dbReference>
<evidence type="ECO:0000259" key="2">
    <source>
        <dbReference type="Pfam" id="PF25250"/>
    </source>
</evidence>
<dbReference type="Pfam" id="PF25250">
    <property type="entry name" value="DUF7852"/>
    <property type="match status" value="1"/>
</dbReference>